<dbReference type="PROSITE" id="PS50043">
    <property type="entry name" value="HTH_LUXR_2"/>
    <property type="match status" value="1"/>
</dbReference>
<feature type="domain" description="HTH luxR-type" evidence="4">
    <location>
        <begin position="163"/>
        <end position="228"/>
    </location>
</feature>
<dbReference type="PANTHER" id="PTHR44688">
    <property type="entry name" value="DNA-BINDING TRANSCRIPTIONAL ACTIVATOR DEVR_DOSR"/>
    <property type="match status" value="1"/>
</dbReference>
<dbReference type="GO" id="GO:0003677">
    <property type="term" value="F:DNA binding"/>
    <property type="evidence" value="ECO:0007669"/>
    <property type="project" value="UniProtKB-KW"/>
</dbReference>
<dbReference type="GO" id="GO:0006355">
    <property type="term" value="P:regulation of DNA-templated transcription"/>
    <property type="evidence" value="ECO:0007669"/>
    <property type="project" value="InterPro"/>
</dbReference>
<dbReference type="Proteomes" id="UP000051184">
    <property type="component" value="Unassembled WGS sequence"/>
</dbReference>
<dbReference type="SMART" id="SM00421">
    <property type="entry name" value="HTH_LUXR"/>
    <property type="match status" value="1"/>
</dbReference>
<dbReference type="InterPro" id="IPR036388">
    <property type="entry name" value="WH-like_DNA-bd_sf"/>
</dbReference>
<dbReference type="Gene3D" id="3.30.450.80">
    <property type="entry name" value="Transcription factor LuxR-like, autoinducer-binding domain"/>
    <property type="match status" value="1"/>
</dbReference>
<dbReference type="AlphaFoldDB" id="A0A0P1J1L9"/>
<evidence type="ECO:0000256" key="3">
    <source>
        <dbReference type="ARBA" id="ARBA00023163"/>
    </source>
</evidence>
<evidence type="ECO:0000313" key="6">
    <source>
        <dbReference type="Proteomes" id="UP000051184"/>
    </source>
</evidence>
<evidence type="ECO:0000259" key="4">
    <source>
        <dbReference type="PROSITE" id="PS50043"/>
    </source>
</evidence>
<dbReference type="CDD" id="cd06170">
    <property type="entry name" value="LuxR_C_like"/>
    <property type="match status" value="1"/>
</dbReference>
<protein>
    <submittedName>
        <fullName evidence="5">Transcriptional activator protein LuxR</fullName>
    </submittedName>
</protein>
<keyword evidence="3" id="KW-0804">Transcription</keyword>
<dbReference type="InterPro" id="IPR000792">
    <property type="entry name" value="Tscrpt_reg_LuxR_C"/>
</dbReference>
<dbReference type="Gene3D" id="1.10.10.10">
    <property type="entry name" value="Winged helix-like DNA-binding domain superfamily/Winged helix DNA-binding domain"/>
    <property type="match status" value="1"/>
</dbReference>
<dbReference type="Pfam" id="PF03472">
    <property type="entry name" value="Autoind_bind"/>
    <property type="match status" value="1"/>
</dbReference>
<evidence type="ECO:0000313" key="5">
    <source>
        <dbReference type="EMBL" id="CUK26884.1"/>
    </source>
</evidence>
<dbReference type="SUPFAM" id="SSF46894">
    <property type="entry name" value="C-terminal effector domain of the bipartite response regulators"/>
    <property type="match status" value="1"/>
</dbReference>
<evidence type="ECO:0000256" key="2">
    <source>
        <dbReference type="ARBA" id="ARBA00023125"/>
    </source>
</evidence>
<keyword evidence="2" id="KW-0238">DNA-binding</keyword>
<dbReference type="SUPFAM" id="SSF75516">
    <property type="entry name" value="Pheromone-binding domain of LuxR-like quorum-sensing transcription factors"/>
    <property type="match status" value="1"/>
</dbReference>
<evidence type="ECO:0000256" key="1">
    <source>
        <dbReference type="ARBA" id="ARBA00023015"/>
    </source>
</evidence>
<reference evidence="6" key="1">
    <citation type="submission" date="2015-09" db="EMBL/GenBank/DDBJ databases">
        <authorList>
            <person name="Rodrigo-Torres Lidia"/>
            <person name="Arahal R.David."/>
        </authorList>
    </citation>
    <scope>NUCLEOTIDE SEQUENCE [LARGE SCALE GENOMIC DNA]</scope>
    <source>
        <strain evidence="6">CECT 5114</strain>
    </source>
</reference>
<keyword evidence="1" id="KW-0805">Transcription regulation</keyword>
<dbReference type="STRING" id="1715691.TA5113_01534"/>
<organism evidence="5 6">
    <name type="scientific">Cognatishimia activa</name>
    <dbReference type="NCBI Taxonomy" id="1715691"/>
    <lineage>
        <taxon>Bacteria</taxon>
        <taxon>Pseudomonadati</taxon>
        <taxon>Pseudomonadota</taxon>
        <taxon>Alphaproteobacteria</taxon>
        <taxon>Rhodobacterales</taxon>
        <taxon>Paracoccaceae</taxon>
        <taxon>Cognatishimia</taxon>
    </lineage>
</organism>
<name>A0A0P1J1L9_9RHOB</name>
<keyword evidence="6" id="KW-1185">Reference proteome</keyword>
<dbReference type="OrthoDB" id="9803630at2"/>
<proteinExistence type="predicted"/>
<dbReference type="RefSeq" id="WP_058315712.1">
    <property type="nucleotide sequence ID" value="NZ_CYTO01000009.1"/>
</dbReference>
<accession>A0A0P1J1L9</accession>
<dbReference type="InterPro" id="IPR016032">
    <property type="entry name" value="Sig_transdc_resp-reg_C-effctor"/>
</dbReference>
<sequence>MDLIDLNTQPENEARFPAFIDDLCNKLDIEFASYAAMSPISGDVRFYANYPASWVDHYSKNELHHVDPAIHMSAKSVAPVDWQRFNRDENFDRVFGSGRDFGIPDVGLSVPIRGPFGEFGLLSVSKNCSLDTWQNQKRQIIGDLQVAAVHMHDNVMQTELLPRYFLRPQLSLREKEILQWAAAGKSQQDIGDILSISHRTVEVHLRSGREKLNTLTTAQAVGRAVALGLIYPG</sequence>
<gene>
    <name evidence="5" type="primary">luxR_2</name>
    <name evidence="5" type="ORF">TA5114_02703</name>
</gene>
<dbReference type="PRINTS" id="PR00038">
    <property type="entry name" value="HTHLUXR"/>
</dbReference>
<dbReference type="Pfam" id="PF00196">
    <property type="entry name" value="GerE"/>
    <property type="match status" value="1"/>
</dbReference>
<dbReference type="PANTHER" id="PTHR44688:SF16">
    <property type="entry name" value="DNA-BINDING TRANSCRIPTIONAL ACTIVATOR DEVR_DOSR"/>
    <property type="match status" value="1"/>
</dbReference>
<dbReference type="InterPro" id="IPR005143">
    <property type="entry name" value="TF_LuxR_autoind-bd_dom"/>
</dbReference>
<dbReference type="EMBL" id="CYUE01000020">
    <property type="protein sequence ID" value="CUK26884.1"/>
    <property type="molecule type" value="Genomic_DNA"/>
</dbReference>
<dbReference type="InterPro" id="IPR036693">
    <property type="entry name" value="TF_LuxR_autoind-bd_dom_sf"/>
</dbReference>